<evidence type="ECO:0000313" key="2">
    <source>
        <dbReference type="Proteomes" id="UP000184518"/>
    </source>
</evidence>
<accession>A0A1M5EYY0</accession>
<keyword evidence="2" id="KW-1185">Reference proteome</keyword>
<sequence length="201" mass="22931">MTIKKFFAIIALYALFNCTDNKKSIPTTNKNIINTDRLQQTEPKPIDAKSEVQTNLEQLKTEASRLSGGGSIKTVELENGKAVITYVKSYKEYKDLNPQSGLTKNDLKSYWSTGNAIQKMLVGSPARLMKKLDFINEVKIILPFENKVYQIDITKSELEKFVGKSISEIENDWVKSFADPYIYDKKGREKFLKQFGTIKNN</sequence>
<reference evidence="2" key="1">
    <citation type="submission" date="2016-11" db="EMBL/GenBank/DDBJ databases">
        <authorList>
            <person name="Varghese N."/>
            <person name="Submissions S."/>
        </authorList>
    </citation>
    <scope>NUCLEOTIDE SEQUENCE [LARGE SCALE GENOMIC DNA]</scope>
    <source>
        <strain evidence="2">DSM 27619</strain>
    </source>
</reference>
<dbReference type="AlphaFoldDB" id="A0A1M5EYY0"/>
<proteinExistence type="predicted"/>
<protein>
    <submittedName>
        <fullName evidence="1">Uncharacterized protein</fullName>
    </submittedName>
</protein>
<dbReference type="EMBL" id="FQUT01000007">
    <property type="protein sequence ID" value="SHF84483.1"/>
    <property type="molecule type" value="Genomic_DNA"/>
</dbReference>
<organism evidence="1 2">
    <name type="scientific">Chryseobacterium arachidis</name>
    <dbReference type="NCBI Taxonomy" id="1416778"/>
    <lineage>
        <taxon>Bacteria</taxon>
        <taxon>Pseudomonadati</taxon>
        <taxon>Bacteroidota</taxon>
        <taxon>Flavobacteriia</taxon>
        <taxon>Flavobacteriales</taxon>
        <taxon>Weeksellaceae</taxon>
        <taxon>Chryseobacterium group</taxon>
        <taxon>Chryseobacterium</taxon>
    </lineage>
</organism>
<gene>
    <name evidence="1" type="ORF">SAMN05443633_107111</name>
</gene>
<evidence type="ECO:0000313" key="1">
    <source>
        <dbReference type="EMBL" id="SHF84483.1"/>
    </source>
</evidence>
<dbReference type="OrthoDB" id="1245569at2"/>
<dbReference type="Proteomes" id="UP000184518">
    <property type="component" value="Unassembled WGS sequence"/>
</dbReference>
<dbReference type="STRING" id="1416778.SAMN05443633_107111"/>
<name>A0A1M5EYY0_9FLAO</name>
<dbReference type="RefSeq" id="WP_072958927.1">
    <property type="nucleotide sequence ID" value="NZ_FQUT01000007.1"/>
</dbReference>